<name>A0A512DJY8_9PROT</name>
<dbReference type="RefSeq" id="WP_052830829.1">
    <property type="nucleotide sequence ID" value="NZ_BJYZ01000003.1"/>
</dbReference>
<dbReference type="Pfam" id="PF01148">
    <property type="entry name" value="CTP_transf_1"/>
    <property type="match status" value="1"/>
</dbReference>
<evidence type="ECO:0000256" key="18">
    <source>
        <dbReference type="RuleBase" id="RU003938"/>
    </source>
</evidence>
<evidence type="ECO:0000256" key="14">
    <source>
        <dbReference type="ARBA" id="ARBA00023098"/>
    </source>
</evidence>
<feature type="transmembrane region" description="Helical" evidence="20">
    <location>
        <begin position="152"/>
        <end position="170"/>
    </location>
</feature>
<sequence length="286" mass="29752">MQSENSTSATGATAPSGRGRAGDLRTRFLSALVLGPLVLLAVYFGGWIFQLLMLAFALLAAAEWVRLVEPERTLAIALLAIGAVGAVLVVDFIAGVEFSLGLAALLTVALFVAATVGHAQHRRLLAFGIPYIVFGSLSLLWVRGIAEDGLGLLIYLLFAVWATDIGAYAAGRTIGGPKLAPRISPKKTWAGLIGGMVSAAIFGAGVAVAYGAARPGFAAVLAAVLAVVSQAGDFFESGVKRYFDKKDSGHLIPGHGGLLDRVDGLIVAAPVFALFHATLGKVLEWW</sequence>
<reference evidence="21 22" key="1">
    <citation type="submission" date="2019-07" db="EMBL/GenBank/DDBJ databases">
        <title>Whole genome shotgun sequence of Skermanella aerolata NBRC 106429.</title>
        <authorList>
            <person name="Hosoyama A."/>
            <person name="Uohara A."/>
            <person name="Ohji S."/>
            <person name="Ichikawa N."/>
        </authorList>
    </citation>
    <scope>NUCLEOTIDE SEQUENCE [LARGE SCALE GENOMIC DNA]</scope>
    <source>
        <strain evidence="21 22">NBRC 106429</strain>
    </source>
</reference>
<evidence type="ECO:0000256" key="12">
    <source>
        <dbReference type="ARBA" id="ARBA00022695"/>
    </source>
</evidence>
<feature type="transmembrane region" description="Helical" evidence="20">
    <location>
        <begin position="216"/>
        <end position="235"/>
    </location>
</feature>
<feature type="transmembrane region" description="Helical" evidence="20">
    <location>
        <begin position="37"/>
        <end position="62"/>
    </location>
</feature>
<keyword evidence="14" id="KW-0443">Lipid metabolism</keyword>
<evidence type="ECO:0000256" key="20">
    <source>
        <dbReference type="SAM" id="Phobius"/>
    </source>
</evidence>
<evidence type="ECO:0000256" key="8">
    <source>
        <dbReference type="ARBA" id="ARBA00022475"/>
    </source>
</evidence>
<evidence type="ECO:0000256" key="17">
    <source>
        <dbReference type="ARBA" id="ARBA00023264"/>
    </source>
</evidence>
<dbReference type="AlphaFoldDB" id="A0A512DJY8"/>
<feature type="transmembrane region" description="Helical" evidence="20">
    <location>
        <begin position="100"/>
        <end position="117"/>
    </location>
</feature>
<dbReference type="Proteomes" id="UP000321523">
    <property type="component" value="Unassembled WGS sequence"/>
</dbReference>
<keyword evidence="8" id="KW-1003">Cell membrane</keyword>
<dbReference type="EC" id="2.7.7.41" evidence="6 18"/>
<evidence type="ECO:0000313" key="21">
    <source>
        <dbReference type="EMBL" id="GEO36788.1"/>
    </source>
</evidence>
<keyword evidence="16" id="KW-0594">Phospholipid biosynthesis</keyword>
<keyword evidence="10 18" id="KW-0808">Transferase</keyword>
<evidence type="ECO:0000256" key="1">
    <source>
        <dbReference type="ARBA" id="ARBA00001698"/>
    </source>
</evidence>
<keyword evidence="11 18" id="KW-0812">Transmembrane</keyword>
<evidence type="ECO:0000256" key="5">
    <source>
        <dbReference type="ARBA" id="ARBA00010185"/>
    </source>
</evidence>
<evidence type="ECO:0000256" key="11">
    <source>
        <dbReference type="ARBA" id="ARBA00022692"/>
    </source>
</evidence>
<feature type="transmembrane region" description="Helical" evidence="20">
    <location>
        <begin position="124"/>
        <end position="146"/>
    </location>
</feature>
<evidence type="ECO:0000256" key="6">
    <source>
        <dbReference type="ARBA" id="ARBA00012487"/>
    </source>
</evidence>
<evidence type="ECO:0000313" key="22">
    <source>
        <dbReference type="Proteomes" id="UP000321523"/>
    </source>
</evidence>
<comment type="subcellular location">
    <subcellularLocation>
        <location evidence="2">Cell membrane</location>
        <topology evidence="2">Multi-pass membrane protein</topology>
    </subcellularLocation>
</comment>
<accession>A0A512DJY8</accession>
<dbReference type="InterPro" id="IPR000374">
    <property type="entry name" value="PC_trans"/>
</dbReference>
<evidence type="ECO:0000256" key="15">
    <source>
        <dbReference type="ARBA" id="ARBA00023136"/>
    </source>
</evidence>
<feature type="compositionally biased region" description="Polar residues" evidence="19">
    <location>
        <begin position="1"/>
        <end position="13"/>
    </location>
</feature>
<keyword evidence="15 20" id="KW-0472">Membrane</keyword>
<keyword evidence="13 20" id="KW-1133">Transmembrane helix</keyword>
<dbReference type="EMBL" id="BJYZ01000003">
    <property type="protein sequence ID" value="GEO36788.1"/>
    <property type="molecule type" value="Genomic_DNA"/>
</dbReference>
<evidence type="ECO:0000256" key="16">
    <source>
        <dbReference type="ARBA" id="ARBA00023209"/>
    </source>
</evidence>
<feature type="region of interest" description="Disordered" evidence="19">
    <location>
        <begin position="1"/>
        <end position="20"/>
    </location>
</feature>
<evidence type="ECO:0000256" key="10">
    <source>
        <dbReference type="ARBA" id="ARBA00022679"/>
    </source>
</evidence>
<evidence type="ECO:0000256" key="3">
    <source>
        <dbReference type="ARBA" id="ARBA00005119"/>
    </source>
</evidence>
<proteinExistence type="inferred from homology"/>
<dbReference type="PANTHER" id="PTHR46382:SF1">
    <property type="entry name" value="PHOSPHATIDATE CYTIDYLYLTRANSFERASE"/>
    <property type="match status" value="1"/>
</dbReference>
<organism evidence="21 22">
    <name type="scientific">Skermanella aerolata</name>
    <dbReference type="NCBI Taxonomy" id="393310"/>
    <lineage>
        <taxon>Bacteria</taxon>
        <taxon>Pseudomonadati</taxon>
        <taxon>Pseudomonadota</taxon>
        <taxon>Alphaproteobacteria</taxon>
        <taxon>Rhodospirillales</taxon>
        <taxon>Azospirillaceae</taxon>
        <taxon>Skermanella</taxon>
    </lineage>
</organism>
<gene>
    <name evidence="21" type="ORF">SAE02_09360</name>
</gene>
<comment type="similarity">
    <text evidence="5 18">Belongs to the CDS family.</text>
</comment>
<evidence type="ECO:0000256" key="19">
    <source>
        <dbReference type="SAM" id="MobiDB-lite"/>
    </source>
</evidence>
<evidence type="ECO:0000256" key="9">
    <source>
        <dbReference type="ARBA" id="ARBA00022516"/>
    </source>
</evidence>
<evidence type="ECO:0000256" key="2">
    <source>
        <dbReference type="ARBA" id="ARBA00004651"/>
    </source>
</evidence>
<comment type="pathway">
    <text evidence="3 18">Phospholipid metabolism; CDP-diacylglycerol biosynthesis; CDP-diacylglycerol from sn-glycerol 3-phosphate: step 3/3.</text>
</comment>
<keyword evidence="9" id="KW-0444">Lipid biosynthesis</keyword>
<keyword evidence="22" id="KW-1185">Reference proteome</keyword>
<dbReference type="GO" id="GO:0004605">
    <property type="term" value="F:phosphatidate cytidylyltransferase activity"/>
    <property type="evidence" value="ECO:0007669"/>
    <property type="project" value="UniProtKB-EC"/>
</dbReference>
<protein>
    <recommendedName>
        <fullName evidence="7 18">Phosphatidate cytidylyltransferase</fullName>
        <ecNumber evidence="6 18">2.7.7.41</ecNumber>
    </recommendedName>
</protein>
<evidence type="ECO:0000256" key="13">
    <source>
        <dbReference type="ARBA" id="ARBA00022989"/>
    </source>
</evidence>
<dbReference type="GO" id="GO:0016024">
    <property type="term" value="P:CDP-diacylglycerol biosynthetic process"/>
    <property type="evidence" value="ECO:0007669"/>
    <property type="project" value="UniProtKB-UniPathway"/>
</dbReference>
<dbReference type="GO" id="GO:0005886">
    <property type="term" value="C:plasma membrane"/>
    <property type="evidence" value="ECO:0007669"/>
    <property type="project" value="UniProtKB-SubCell"/>
</dbReference>
<keyword evidence="17" id="KW-1208">Phospholipid metabolism</keyword>
<keyword evidence="12 18" id="KW-0548">Nucleotidyltransferase</keyword>
<dbReference type="PANTHER" id="PTHR46382">
    <property type="entry name" value="PHOSPHATIDATE CYTIDYLYLTRANSFERASE"/>
    <property type="match status" value="1"/>
</dbReference>
<comment type="catalytic activity">
    <reaction evidence="1 18">
        <text>a 1,2-diacyl-sn-glycero-3-phosphate + CTP + H(+) = a CDP-1,2-diacyl-sn-glycerol + diphosphate</text>
        <dbReference type="Rhea" id="RHEA:16229"/>
        <dbReference type="ChEBI" id="CHEBI:15378"/>
        <dbReference type="ChEBI" id="CHEBI:33019"/>
        <dbReference type="ChEBI" id="CHEBI:37563"/>
        <dbReference type="ChEBI" id="CHEBI:58332"/>
        <dbReference type="ChEBI" id="CHEBI:58608"/>
        <dbReference type="EC" id="2.7.7.41"/>
    </reaction>
</comment>
<feature type="transmembrane region" description="Helical" evidence="20">
    <location>
        <begin position="74"/>
        <end position="94"/>
    </location>
</feature>
<dbReference type="UniPathway" id="UPA00557">
    <property type="reaction ID" value="UER00614"/>
</dbReference>
<dbReference type="PROSITE" id="PS01315">
    <property type="entry name" value="CDS"/>
    <property type="match status" value="1"/>
</dbReference>
<feature type="transmembrane region" description="Helical" evidence="20">
    <location>
        <begin position="190"/>
        <end position="210"/>
    </location>
</feature>
<dbReference type="OrthoDB" id="9799199at2"/>
<evidence type="ECO:0000256" key="7">
    <source>
        <dbReference type="ARBA" id="ARBA00019373"/>
    </source>
</evidence>
<comment type="pathway">
    <text evidence="4">Lipid metabolism.</text>
</comment>
<comment type="caution">
    <text evidence="21">The sequence shown here is derived from an EMBL/GenBank/DDBJ whole genome shotgun (WGS) entry which is preliminary data.</text>
</comment>
<evidence type="ECO:0000256" key="4">
    <source>
        <dbReference type="ARBA" id="ARBA00005189"/>
    </source>
</evidence>